<evidence type="ECO:0008006" key="3">
    <source>
        <dbReference type="Google" id="ProtNLM"/>
    </source>
</evidence>
<name>A0ABD3H8E6_9MARC</name>
<evidence type="ECO:0000313" key="2">
    <source>
        <dbReference type="Proteomes" id="UP001633002"/>
    </source>
</evidence>
<reference evidence="1 2" key="1">
    <citation type="submission" date="2024-09" db="EMBL/GenBank/DDBJ databases">
        <title>Chromosome-scale assembly of Riccia sorocarpa.</title>
        <authorList>
            <person name="Paukszto L."/>
        </authorList>
    </citation>
    <scope>NUCLEOTIDE SEQUENCE [LARGE SCALE GENOMIC DNA]</scope>
    <source>
        <strain evidence="1">LP-2024</strain>
        <tissue evidence="1">Aerial parts of the thallus</tissue>
    </source>
</reference>
<dbReference type="EMBL" id="JBJQOH010000004">
    <property type="protein sequence ID" value="KAL3686842.1"/>
    <property type="molecule type" value="Genomic_DNA"/>
</dbReference>
<dbReference type="AlphaFoldDB" id="A0ABD3H8E6"/>
<comment type="caution">
    <text evidence="1">The sequence shown here is derived from an EMBL/GenBank/DDBJ whole genome shotgun (WGS) entry which is preliminary data.</text>
</comment>
<gene>
    <name evidence="1" type="ORF">R1sor_013151</name>
</gene>
<sequence length="306" mass="34175">MADSRDNLANLESLGEISGSDLEVASNLRPDVGSNKCLRSKACDSIQIPPDGIFSSDSLVWYPELKQGRTGGKREEAWIPEARLDDFLKGETCRVQFQCKFNVTKTDMRKGLKGSEGSIVTAYWCAYGPKDERNSVLSNWATLQDTAKRSERKGKGLGSRPAAQKVDVGLSMRRGCRCHFTINIDSNMEEAVLISWVKRRHIDLQGEFTHGLLAAGSSFSNAHIAPKLSSDCIQFVQRLLRSRVPPADILAEYQQRIADIMQNSPNGEAKAWTRDMHLTSVSIRNIQSRLRKEGSLYHHDDAHAIR</sequence>
<dbReference type="PANTHER" id="PTHR33977">
    <property type="entry name" value="ZINC ION BINDING PROTEIN"/>
    <property type="match status" value="1"/>
</dbReference>
<dbReference type="PANTHER" id="PTHR33977:SF1">
    <property type="entry name" value="ZINC ION BINDING PROTEIN"/>
    <property type="match status" value="1"/>
</dbReference>
<proteinExistence type="predicted"/>
<accession>A0ABD3H8E6</accession>
<organism evidence="1 2">
    <name type="scientific">Riccia sorocarpa</name>
    <dbReference type="NCBI Taxonomy" id="122646"/>
    <lineage>
        <taxon>Eukaryota</taxon>
        <taxon>Viridiplantae</taxon>
        <taxon>Streptophyta</taxon>
        <taxon>Embryophyta</taxon>
        <taxon>Marchantiophyta</taxon>
        <taxon>Marchantiopsida</taxon>
        <taxon>Marchantiidae</taxon>
        <taxon>Marchantiales</taxon>
        <taxon>Ricciaceae</taxon>
        <taxon>Riccia</taxon>
    </lineage>
</organism>
<evidence type="ECO:0000313" key="1">
    <source>
        <dbReference type="EMBL" id="KAL3686842.1"/>
    </source>
</evidence>
<dbReference type="Proteomes" id="UP001633002">
    <property type="component" value="Unassembled WGS sequence"/>
</dbReference>
<protein>
    <recommendedName>
        <fullName evidence="3">LAGLIDADG homing endonuclease</fullName>
    </recommendedName>
</protein>
<keyword evidence="2" id="KW-1185">Reference proteome</keyword>